<evidence type="ECO:0000313" key="6">
    <source>
        <dbReference type="Proteomes" id="UP000028042"/>
    </source>
</evidence>
<dbReference type="PROSITE" id="PS51257">
    <property type="entry name" value="PROKAR_LIPOPROTEIN"/>
    <property type="match status" value="1"/>
</dbReference>
<dbReference type="Proteomes" id="UP000030905">
    <property type="component" value="Chromosome"/>
</dbReference>
<evidence type="ECO:0000313" key="4">
    <source>
        <dbReference type="EMBL" id="AJA51233.1"/>
    </source>
</evidence>
<accession>A0A0H3J885</accession>
<dbReference type="Proteomes" id="UP000028042">
    <property type="component" value="Unassembled WGS sequence"/>
</dbReference>
<feature type="domain" description="DUF1541" evidence="3">
    <location>
        <begin position="117"/>
        <end position="170"/>
    </location>
</feature>
<feature type="region of interest" description="Disordered" evidence="1">
    <location>
        <begin position="23"/>
        <end position="45"/>
    </location>
</feature>
<evidence type="ECO:0000256" key="1">
    <source>
        <dbReference type="SAM" id="MobiDB-lite"/>
    </source>
</evidence>
<feature type="domain" description="DUF1541" evidence="3">
    <location>
        <begin position="54"/>
        <end position="103"/>
    </location>
</feature>
<keyword evidence="7" id="KW-1185">Reference proteome</keyword>
<evidence type="ECO:0000313" key="7">
    <source>
        <dbReference type="Proteomes" id="UP000030905"/>
    </source>
</evidence>
<reference evidence="5 6" key="3">
    <citation type="journal article" name="Genome Announc.">
        <title>Improved Draft Genome Sequence of Clostridium pasteurianum Strain ATCC 6013 (DSM 525) Using a Hybrid Next-Generation Sequencing Approach.</title>
        <authorList>
            <person name="Pyne M.E."/>
            <person name="Utturkar S."/>
            <person name="Brown S.D."/>
            <person name="Moo-Young M."/>
            <person name="Chung D.A."/>
            <person name="Chou C.P."/>
        </authorList>
    </citation>
    <scope>NUCLEOTIDE SEQUENCE [LARGE SCALE GENOMIC DNA]</scope>
    <source>
        <strain evidence="5 6">ATCC 6013</strain>
    </source>
</reference>
<sequence length="177" mass="19224">MKKIIIVIMSLMMIAVVSACSSTKSSTNNSSGHGESMTSVEDLKKAENPKYPLGTNITITTDHMEGMKGAEGTVSGVYDTTVYAVDYTPSDGGKEVKDHKWVIKEELEDSENKTYVVGDEVTLKNGHMSSMGGKGVKAKIVQVVEGPVYMVDYKPTDGSKEVKNHQWVIESELEAAK</sequence>
<dbReference type="PATRIC" id="fig|1262449.3.peg.1818"/>
<gene>
    <name evidence="4" type="ORF">CLPA_c11450</name>
    <name evidence="5" type="ORF">CP6013_02007</name>
</gene>
<evidence type="ECO:0000313" key="5">
    <source>
        <dbReference type="EMBL" id="KRU12759.1"/>
    </source>
</evidence>
<organism evidence="4 7">
    <name type="scientific">Clostridium pasteurianum DSM 525 = ATCC 6013</name>
    <dbReference type="NCBI Taxonomy" id="1262449"/>
    <lineage>
        <taxon>Bacteria</taxon>
        <taxon>Bacillati</taxon>
        <taxon>Bacillota</taxon>
        <taxon>Clostridia</taxon>
        <taxon>Eubacteriales</taxon>
        <taxon>Clostridiaceae</taxon>
        <taxon>Clostridium</taxon>
    </lineage>
</organism>
<dbReference type="Pfam" id="PF07563">
    <property type="entry name" value="DUF1541"/>
    <property type="match status" value="2"/>
</dbReference>
<feature type="signal peptide" evidence="2">
    <location>
        <begin position="1"/>
        <end position="19"/>
    </location>
</feature>
<dbReference type="EMBL" id="JPGY02000001">
    <property type="protein sequence ID" value="KRU12759.1"/>
    <property type="molecule type" value="Genomic_DNA"/>
</dbReference>
<keyword evidence="2" id="KW-0732">Signal</keyword>
<protein>
    <recommendedName>
        <fullName evidence="3">DUF1541 domain-containing protein</fullName>
    </recommendedName>
</protein>
<reference evidence="4 7" key="1">
    <citation type="journal article" date="2015" name="Genome Announc.">
        <title>Complete Genome Sequence of the Nitrogen-Fixing and Solvent-Producing Clostridium pasteurianum DSM 525.</title>
        <authorList>
            <person name="Poehlein A."/>
            <person name="Grosse-Honebrink A."/>
            <person name="Zhang Y."/>
            <person name="Minton N.P."/>
            <person name="Daniel R."/>
        </authorList>
    </citation>
    <scope>NUCLEOTIDE SEQUENCE [LARGE SCALE GENOMIC DNA]</scope>
    <source>
        <strain evidence="4">DSM 525</strain>
        <strain evidence="7">DSM 525 / ATCC 6013</strain>
    </source>
</reference>
<dbReference type="RefSeq" id="WP_003444393.1">
    <property type="nucleotide sequence ID" value="NZ_ANZB01000005.1"/>
</dbReference>
<dbReference type="EMBL" id="CP009268">
    <property type="protein sequence ID" value="AJA51233.1"/>
    <property type="molecule type" value="Genomic_DNA"/>
</dbReference>
<dbReference type="KEGG" id="cpat:CLPA_c11450"/>
<proteinExistence type="predicted"/>
<feature type="chain" id="PRO_5038291277" description="DUF1541 domain-containing protein" evidence="2">
    <location>
        <begin position="20"/>
        <end position="177"/>
    </location>
</feature>
<dbReference type="eggNOG" id="COG1388">
    <property type="taxonomic scope" value="Bacteria"/>
</dbReference>
<dbReference type="AlphaFoldDB" id="A0A0H3J885"/>
<evidence type="ECO:0000256" key="2">
    <source>
        <dbReference type="SAM" id="SignalP"/>
    </source>
</evidence>
<dbReference type="KEGG" id="cpae:CPAST_c11450"/>
<dbReference type="Gene3D" id="2.30.30.1210">
    <property type="entry name" value="Domain of unknown function DUF1541"/>
    <property type="match status" value="1"/>
</dbReference>
<evidence type="ECO:0000259" key="3">
    <source>
        <dbReference type="Pfam" id="PF07563"/>
    </source>
</evidence>
<name>A0A0H3J885_CLOPA</name>
<dbReference type="InterPro" id="IPR011438">
    <property type="entry name" value="DUF1541"/>
</dbReference>
<reference evidence="5" key="2">
    <citation type="submission" date="2015-10" db="EMBL/GenBank/DDBJ databases">
        <title>Improved Draft Genome Sequence of Clostridium pasteurianum Strain ATCC 6013 (DSM 525) Using a Hybrid Next-Generation Sequencing Approach.</title>
        <authorList>
            <person name="Pyne M.E."/>
            <person name="Utturkar S.M."/>
            <person name="Brown S.D."/>
            <person name="Moo-Young M."/>
            <person name="Chung D.A."/>
            <person name="Chou P.C."/>
        </authorList>
    </citation>
    <scope>NUCLEOTIDE SEQUENCE</scope>
    <source>
        <strain evidence="5">ATCC 6013</strain>
    </source>
</reference>